<dbReference type="PANTHER" id="PTHR33463:SF105">
    <property type="entry name" value="AND NB-ARC DOMAIN DISEASE RESISTANCE PROTEIN, PUTATIVE-RELATED"/>
    <property type="match status" value="1"/>
</dbReference>
<dbReference type="Proteomes" id="UP000265566">
    <property type="component" value="Chromosome 3"/>
</dbReference>
<keyword evidence="7" id="KW-0378">Hydrolase</keyword>
<evidence type="ECO:0000256" key="3">
    <source>
        <dbReference type="ARBA" id="ARBA00022821"/>
    </source>
</evidence>
<dbReference type="GO" id="GO:0006952">
    <property type="term" value="P:defense response"/>
    <property type="evidence" value="ECO:0007669"/>
    <property type="project" value="UniProtKB-KW"/>
</dbReference>
<feature type="coiled-coil region" evidence="5">
    <location>
        <begin position="30"/>
        <end position="85"/>
    </location>
</feature>
<gene>
    <name evidence="7" type="ORF">MtrunA17_Chr3g0096821</name>
</gene>
<dbReference type="PANTHER" id="PTHR33463">
    <property type="entry name" value="NB-ARC DOMAIN-CONTAINING PROTEIN-RELATED"/>
    <property type="match status" value="1"/>
</dbReference>
<evidence type="ECO:0000256" key="1">
    <source>
        <dbReference type="ARBA" id="ARBA00008894"/>
    </source>
</evidence>
<dbReference type="EMBL" id="PSQE01000003">
    <property type="protein sequence ID" value="RHN66901.1"/>
    <property type="molecule type" value="Genomic_DNA"/>
</dbReference>
<dbReference type="Gramene" id="rna15018">
    <property type="protein sequence ID" value="RHN66901.1"/>
    <property type="gene ID" value="gene15018"/>
</dbReference>
<dbReference type="InterPro" id="IPR002182">
    <property type="entry name" value="NB-ARC"/>
</dbReference>
<name>A0A396IQC5_MEDTR</name>
<dbReference type="InterPro" id="IPR027417">
    <property type="entry name" value="P-loop_NTPase"/>
</dbReference>
<proteinExistence type="inferred from homology"/>
<keyword evidence="5" id="KW-0175">Coiled coil</keyword>
<dbReference type="SUPFAM" id="SSF52540">
    <property type="entry name" value="P-loop containing nucleoside triphosphate hydrolases"/>
    <property type="match status" value="1"/>
</dbReference>
<sequence>MTELGKTLTEKVLNKAIEKSRNIFCFTCILKEFNEEKDKMEAGRATMREKFQVAANKGKGIKTNARLWEEQANKLIQENTKTNQRCFLGFCPDCIWRYKRGEDLSTKTKEIRKLMEEKFENVELDRHLPGVKRYSSQYYISFESRKLKYEELLDALRDDSNYITRLQGMGGTGKTTLAKEVGKQLKTSKQFNHVIDTTVSFTPDIKKIQDDIVGPLGLKWEDISESDRPKKLWSRLTNGEKILLILDNVWGNLNFDDIGIPKSDNHKGCKVLVTTRNLRVCNQMVCEKTIQLDLLNEEEAWSMFKLHANLTDNSSQGILKKGRKIATECKRLPVAIATVASSLKGQKRREEWDISLKTLQKPVSVGGIGDDLVDIYKCLKFSYDFLKDKNAEGLFLLCSTFPEDAEISTEVLTRLGIGVGLFGDDYGSYKDARTQAAASKNKLLDSCLLLETEEGYVKMHDLVREVAQLIANNEMNIVNFSNKNQKSQVERDKNIKYLICEGNLRDLFASKFDGSKLEFLIGNMHIKDIVHIPISFFENIPRLRVLNLSRHTPYQYHDYHHRLSLPQSIKPLSNIRSLSFEKFDLGDISAIGGLQGLETLELTHCAIDELPREIEKLENFRLLELKKCKIRNNNPFEVIQRCPSLEELYFLNSFNDSCKEITLPTLQRYRLNDVTVYHYKMKDTISRGVSLTWDYFSEATFKYVMETTELLHLEGTDKGWRNLMPGIVSIDNGMNDLIKLYLDNCDQVQCLVDTKHINSQVPSVFSNLKNVTLRSCSMLVSVFDLSTSRGLLLLEELIIFNCEKLESIITIECEEIVDGDNDNNKICNSMFPNLKVVIIDWCHQLQFVLPCYSARDFLLLEKITIYGCHKLKYIFGQHQDVQLPSLKELKLDDVPNFIYIFPEPSSIKGSSDSISKPQSELEPVKSNTFSWSQICCYGYKLKGSTSTKIVLVSEDQPKDCSITLFIYPNLWERAQCLSTSMLSHILCNIKKMILTSLPRIKSVFVMSIVSKLSLETLTIENCDELEHIIVDIEYGSGGNNWGNNVFPKLKELDVDDCEKLEYIFGHIDASDHHHNHNNEVIQLHLPALKCLALRSLRSLIGMCTKHYRTILPALTELKLVKCFKVDITSIGDFIVANYSNKGPT</sequence>
<keyword evidence="4" id="KW-0067">ATP-binding</keyword>
<dbReference type="InterPro" id="IPR032675">
    <property type="entry name" value="LRR_dom_sf"/>
</dbReference>
<comment type="caution">
    <text evidence="7">The sequence shown here is derived from an EMBL/GenBank/DDBJ whole genome shotgun (WGS) entry which is preliminary data.</text>
</comment>
<organism evidence="7">
    <name type="scientific">Medicago truncatula</name>
    <name type="common">Barrel medic</name>
    <name type="synonym">Medicago tribuloides</name>
    <dbReference type="NCBI Taxonomy" id="3880"/>
    <lineage>
        <taxon>Eukaryota</taxon>
        <taxon>Viridiplantae</taxon>
        <taxon>Streptophyta</taxon>
        <taxon>Embryophyta</taxon>
        <taxon>Tracheophyta</taxon>
        <taxon>Spermatophyta</taxon>
        <taxon>Magnoliopsida</taxon>
        <taxon>eudicotyledons</taxon>
        <taxon>Gunneridae</taxon>
        <taxon>Pentapetalae</taxon>
        <taxon>rosids</taxon>
        <taxon>fabids</taxon>
        <taxon>Fabales</taxon>
        <taxon>Fabaceae</taxon>
        <taxon>Papilionoideae</taxon>
        <taxon>50 kb inversion clade</taxon>
        <taxon>NPAAA clade</taxon>
        <taxon>Hologalegina</taxon>
        <taxon>IRL clade</taxon>
        <taxon>Trifolieae</taxon>
        <taxon>Medicago</taxon>
    </lineage>
</organism>
<protein>
    <submittedName>
        <fullName evidence="7">Putative P-loop containing nucleoside triphosphate hydrolase, leucine-rich repeat domain, L</fullName>
    </submittedName>
</protein>
<dbReference type="Gene3D" id="1.10.8.430">
    <property type="entry name" value="Helical domain of apoptotic protease-activating factors"/>
    <property type="match status" value="1"/>
</dbReference>
<dbReference type="InterPro" id="IPR042197">
    <property type="entry name" value="Apaf_helical"/>
</dbReference>
<accession>A0A396IQC5</accession>
<keyword evidence="2" id="KW-0547">Nucleotide-binding</keyword>
<dbReference type="PRINTS" id="PR00364">
    <property type="entry name" value="DISEASERSIST"/>
</dbReference>
<dbReference type="AlphaFoldDB" id="A0A396IQC5"/>
<keyword evidence="3" id="KW-0611">Plant defense</keyword>
<dbReference type="GO" id="GO:0005524">
    <property type="term" value="F:ATP binding"/>
    <property type="evidence" value="ECO:0007669"/>
    <property type="project" value="UniProtKB-KW"/>
</dbReference>
<evidence type="ECO:0000256" key="2">
    <source>
        <dbReference type="ARBA" id="ARBA00022741"/>
    </source>
</evidence>
<dbReference type="Gene3D" id="3.40.50.300">
    <property type="entry name" value="P-loop containing nucleotide triphosphate hydrolases"/>
    <property type="match status" value="1"/>
</dbReference>
<comment type="similarity">
    <text evidence="1">Belongs to the disease resistance NB-LRR family.</text>
</comment>
<feature type="domain" description="NB-ARC" evidence="6">
    <location>
        <begin position="149"/>
        <end position="309"/>
    </location>
</feature>
<dbReference type="Gene3D" id="3.80.10.10">
    <property type="entry name" value="Ribonuclease Inhibitor"/>
    <property type="match status" value="1"/>
</dbReference>
<evidence type="ECO:0000313" key="7">
    <source>
        <dbReference type="EMBL" id="RHN66901.1"/>
    </source>
</evidence>
<evidence type="ECO:0000256" key="5">
    <source>
        <dbReference type="SAM" id="Coils"/>
    </source>
</evidence>
<dbReference type="FunFam" id="3.40.50.300:FF:001091">
    <property type="entry name" value="Probable disease resistance protein At1g61300"/>
    <property type="match status" value="1"/>
</dbReference>
<dbReference type="InterPro" id="IPR050905">
    <property type="entry name" value="Plant_NBS-LRR"/>
</dbReference>
<dbReference type="GO" id="GO:0043531">
    <property type="term" value="F:ADP binding"/>
    <property type="evidence" value="ECO:0007669"/>
    <property type="project" value="InterPro"/>
</dbReference>
<evidence type="ECO:0000259" key="6">
    <source>
        <dbReference type="Pfam" id="PF00931"/>
    </source>
</evidence>
<dbReference type="Pfam" id="PF00931">
    <property type="entry name" value="NB-ARC"/>
    <property type="match status" value="1"/>
</dbReference>
<dbReference type="GO" id="GO:0016787">
    <property type="term" value="F:hydrolase activity"/>
    <property type="evidence" value="ECO:0007669"/>
    <property type="project" value="UniProtKB-KW"/>
</dbReference>
<reference evidence="7" key="1">
    <citation type="journal article" date="2018" name="Nat. Plants">
        <title>Whole-genome landscape of Medicago truncatula symbiotic genes.</title>
        <authorList>
            <person name="Pecrix Y."/>
            <person name="Gamas P."/>
            <person name="Carrere S."/>
        </authorList>
    </citation>
    <scope>NUCLEOTIDE SEQUENCE</scope>
    <source>
        <tissue evidence="7">Leaves</tissue>
    </source>
</reference>
<evidence type="ECO:0000256" key="4">
    <source>
        <dbReference type="ARBA" id="ARBA00022840"/>
    </source>
</evidence>
<dbReference type="SUPFAM" id="SSF52058">
    <property type="entry name" value="L domain-like"/>
    <property type="match status" value="1"/>
</dbReference>